<evidence type="ECO:0000313" key="2">
    <source>
        <dbReference type="Proteomes" id="UP000291404"/>
    </source>
</evidence>
<proteinExistence type="predicted"/>
<organism evidence="1 2">
    <name type="scientific">Hamiltosporidium magnivora</name>
    <dbReference type="NCBI Taxonomy" id="148818"/>
    <lineage>
        <taxon>Eukaryota</taxon>
        <taxon>Fungi</taxon>
        <taxon>Fungi incertae sedis</taxon>
        <taxon>Microsporidia</taxon>
        <taxon>Dubosqiidae</taxon>
        <taxon>Hamiltosporidium</taxon>
    </lineage>
</organism>
<dbReference type="Proteomes" id="UP000291404">
    <property type="component" value="Unassembled WGS sequence"/>
</dbReference>
<dbReference type="AlphaFoldDB" id="A0A4Q9KWD0"/>
<dbReference type="VEuPathDB" id="MicrosporidiaDB:CWI36_2045p0010"/>
<dbReference type="VEuPathDB" id="MicrosporidiaDB:CWI39_3399p0010"/>
<accession>A0A4Q9KWD0</accession>
<dbReference type="EMBL" id="PITI01002045">
    <property type="protein sequence ID" value="TBT99247.1"/>
    <property type="molecule type" value="Genomic_DNA"/>
</dbReference>
<dbReference type="VEuPathDB" id="MicrosporidiaDB:CWI39_2637p0010"/>
<keyword evidence="2" id="KW-1185">Reference proteome</keyword>
<comment type="caution">
    <text evidence="1">The sequence shown here is derived from an EMBL/GenBank/DDBJ whole genome shotgun (WGS) entry which is preliminary data.</text>
</comment>
<protein>
    <submittedName>
        <fullName evidence="1">Uncharacterized protein</fullName>
    </submittedName>
</protein>
<name>A0A4Q9KWD0_9MICR</name>
<reference evidence="1 2" key="1">
    <citation type="submission" date="2017-12" db="EMBL/GenBank/DDBJ databases">
        <authorList>
            <person name="Pombert J.-F."/>
            <person name="Haag K.L."/>
            <person name="Ebert D."/>
        </authorList>
    </citation>
    <scope>NUCLEOTIDE SEQUENCE [LARGE SCALE GENOMIC DNA]</scope>
    <source>
        <strain evidence="1">BE-OM-2</strain>
    </source>
</reference>
<evidence type="ECO:0000313" key="1">
    <source>
        <dbReference type="EMBL" id="TBT99247.1"/>
    </source>
</evidence>
<gene>
    <name evidence="1" type="ORF">CWI36_2045p0010</name>
</gene>
<sequence>MLDEIKPKEITEKLLNTNQEKIEVIQSSIKDKAFKRLLLENFLSDKCFSNLKKKKKFYKILSEDFPDDGAERKDILKETFGETPEISPFCDDLKPFLVKLKENLRSQTYISFYIYKVEDSIFNDIITKFFEEKKISKKNSSWRKYECSRSKNQK</sequence>